<gene>
    <name evidence="2" type="ORF">EVAR_22082_1</name>
</gene>
<protein>
    <submittedName>
        <fullName evidence="2">Uncharacterized protein</fullName>
    </submittedName>
</protein>
<feature type="region of interest" description="Disordered" evidence="1">
    <location>
        <begin position="171"/>
        <end position="196"/>
    </location>
</feature>
<dbReference type="AlphaFoldDB" id="A0A4C1UTB2"/>
<comment type="caution">
    <text evidence="2">The sequence shown here is derived from an EMBL/GenBank/DDBJ whole genome shotgun (WGS) entry which is preliminary data.</text>
</comment>
<dbReference type="OrthoDB" id="7516392at2759"/>
<reference evidence="2 3" key="1">
    <citation type="journal article" date="2019" name="Commun. Biol.">
        <title>The bagworm genome reveals a unique fibroin gene that provides high tensile strength.</title>
        <authorList>
            <person name="Kono N."/>
            <person name="Nakamura H."/>
            <person name="Ohtoshi R."/>
            <person name="Tomita M."/>
            <person name="Numata K."/>
            <person name="Arakawa K."/>
        </authorList>
    </citation>
    <scope>NUCLEOTIDE SEQUENCE [LARGE SCALE GENOMIC DNA]</scope>
</reference>
<sequence>MISCRPPCVLAVARACAPRRRPDADAQKVSYSGFGLEPTATTLTDLGPVGAVVRDATATSRAEGLTSPPATKGVHAAGARAPSVIPDVRAGPPAPGLYRLYCVTSFLPQNLPKNASNDTSTEDIKVLLSVITSTDIGEHALLAEKFKTAANPVGKIIILAEKASLVEVECKGQRKKNPQRRGEAAPTEEGEAGVYE</sequence>
<organism evidence="2 3">
    <name type="scientific">Eumeta variegata</name>
    <name type="common">Bagworm moth</name>
    <name type="synonym">Eumeta japonica</name>
    <dbReference type="NCBI Taxonomy" id="151549"/>
    <lineage>
        <taxon>Eukaryota</taxon>
        <taxon>Metazoa</taxon>
        <taxon>Ecdysozoa</taxon>
        <taxon>Arthropoda</taxon>
        <taxon>Hexapoda</taxon>
        <taxon>Insecta</taxon>
        <taxon>Pterygota</taxon>
        <taxon>Neoptera</taxon>
        <taxon>Endopterygota</taxon>
        <taxon>Lepidoptera</taxon>
        <taxon>Glossata</taxon>
        <taxon>Ditrysia</taxon>
        <taxon>Tineoidea</taxon>
        <taxon>Psychidae</taxon>
        <taxon>Oiketicinae</taxon>
        <taxon>Eumeta</taxon>
    </lineage>
</organism>
<evidence type="ECO:0000256" key="1">
    <source>
        <dbReference type="SAM" id="MobiDB-lite"/>
    </source>
</evidence>
<dbReference type="EMBL" id="BGZK01000220">
    <property type="protein sequence ID" value="GBP29470.1"/>
    <property type="molecule type" value="Genomic_DNA"/>
</dbReference>
<feature type="compositionally biased region" description="Acidic residues" evidence="1">
    <location>
        <begin position="186"/>
        <end position="196"/>
    </location>
</feature>
<accession>A0A4C1UTB2</accession>
<dbReference type="Proteomes" id="UP000299102">
    <property type="component" value="Unassembled WGS sequence"/>
</dbReference>
<evidence type="ECO:0000313" key="2">
    <source>
        <dbReference type="EMBL" id="GBP29470.1"/>
    </source>
</evidence>
<evidence type="ECO:0000313" key="3">
    <source>
        <dbReference type="Proteomes" id="UP000299102"/>
    </source>
</evidence>
<name>A0A4C1UTB2_EUMVA</name>
<proteinExistence type="predicted"/>
<keyword evidence="3" id="KW-1185">Reference proteome</keyword>